<evidence type="ECO:0000313" key="1">
    <source>
        <dbReference type="EMBL" id="KAJ1368037.1"/>
    </source>
</evidence>
<protein>
    <submittedName>
        <fullName evidence="1">Uncharacterized protein</fullName>
    </submittedName>
</protein>
<dbReference type="AlphaFoldDB" id="A0AAD5R213"/>
<reference evidence="1" key="1">
    <citation type="submission" date="2021-06" db="EMBL/GenBank/DDBJ databases">
        <title>Parelaphostrongylus tenuis whole genome reference sequence.</title>
        <authorList>
            <person name="Garwood T.J."/>
            <person name="Larsen P.A."/>
            <person name="Fountain-Jones N.M."/>
            <person name="Garbe J.R."/>
            <person name="Macchietto M.G."/>
            <person name="Kania S.A."/>
            <person name="Gerhold R.W."/>
            <person name="Richards J.E."/>
            <person name="Wolf T.M."/>
        </authorList>
    </citation>
    <scope>NUCLEOTIDE SEQUENCE</scope>
    <source>
        <strain evidence="1">MNPRO001-30</strain>
        <tissue evidence="1">Meninges</tissue>
    </source>
</reference>
<accession>A0AAD5R213</accession>
<name>A0AAD5R213_PARTN</name>
<keyword evidence="2" id="KW-1185">Reference proteome</keyword>
<sequence>METVEATIDCENWNEEIFFQKELLKNKTGIFPTFLERTAVGSIVELIFGVLFEKQIVFTQKMLMVENAGVVEQVVFVAPHEEWSFFMDFGEKRV</sequence>
<comment type="caution">
    <text evidence="1">The sequence shown here is derived from an EMBL/GenBank/DDBJ whole genome shotgun (WGS) entry which is preliminary data.</text>
</comment>
<proteinExistence type="predicted"/>
<organism evidence="1 2">
    <name type="scientific">Parelaphostrongylus tenuis</name>
    <name type="common">Meningeal worm</name>
    <dbReference type="NCBI Taxonomy" id="148309"/>
    <lineage>
        <taxon>Eukaryota</taxon>
        <taxon>Metazoa</taxon>
        <taxon>Ecdysozoa</taxon>
        <taxon>Nematoda</taxon>
        <taxon>Chromadorea</taxon>
        <taxon>Rhabditida</taxon>
        <taxon>Rhabditina</taxon>
        <taxon>Rhabditomorpha</taxon>
        <taxon>Strongyloidea</taxon>
        <taxon>Metastrongylidae</taxon>
        <taxon>Parelaphostrongylus</taxon>
    </lineage>
</organism>
<dbReference type="EMBL" id="JAHQIW010006069">
    <property type="protein sequence ID" value="KAJ1368037.1"/>
    <property type="molecule type" value="Genomic_DNA"/>
</dbReference>
<gene>
    <name evidence="1" type="ORF">KIN20_029087</name>
</gene>
<evidence type="ECO:0000313" key="2">
    <source>
        <dbReference type="Proteomes" id="UP001196413"/>
    </source>
</evidence>
<dbReference type="Proteomes" id="UP001196413">
    <property type="component" value="Unassembled WGS sequence"/>
</dbReference>